<evidence type="ECO:0000256" key="1">
    <source>
        <dbReference type="ARBA" id="ARBA00004651"/>
    </source>
</evidence>
<dbReference type="EC" id="3.4.24.-" evidence="12"/>
<dbReference type="AlphaFoldDB" id="A0A976X5L6"/>
<keyword evidence="4 12" id="KW-0645">Protease</keyword>
<evidence type="ECO:0000256" key="4">
    <source>
        <dbReference type="ARBA" id="ARBA00022670"/>
    </source>
</evidence>
<dbReference type="Proteomes" id="UP000831181">
    <property type="component" value="Chromosome"/>
</dbReference>
<gene>
    <name evidence="12 14" type="primary">htpX</name>
    <name evidence="14" type="ORF">MOO44_02510</name>
</gene>
<dbReference type="KEGG" id="lbe:MOO44_02510"/>
<keyword evidence="8 12" id="KW-0862">Zinc</keyword>
<keyword evidence="15" id="KW-1185">Reference proteome</keyword>
<dbReference type="PANTHER" id="PTHR43221:SF1">
    <property type="entry name" value="PROTEASE HTPX"/>
    <property type="match status" value="1"/>
</dbReference>
<dbReference type="Gene3D" id="3.30.2010.10">
    <property type="entry name" value="Metalloproteases ('zincins'), catalytic domain"/>
    <property type="match status" value="1"/>
</dbReference>
<evidence type="ECO:0000256" key="8">
    <source>
        <dbReference type="ARBA" id="ARBA00022833"/>
    </source>
</evidence>
<evidence type="ECO:0000256" key="9">
    <source>
        <dbReference type="ARBA" id="ARBA00022989"/>
    </source>
</evidence>
<accession>A0A976X5L6</accession>
<evidence type="ECO:0000256" key="6">
    <source>
        <dbReference type="ARBA" id="ARBA00022723"/>
    </source>
</evidence>
<evidence type="ECO:0000256" key="2">
    <source>
        <dbReference type="ARBA" id="ARBA00009779"/>
    </source>
</evidence>
<proteinExistence type="inferred from homology"/>
<keyword evidence="11 12" id="KW-0472">Membrane</keyword>
<dbReference type="PANTHER" id="PTHR43221">
    <property type="entry name" value="PROTEASE HTPX"/>
    <property type="match status" value="1"/>
</dbReference>
<keyword evidence="5 12" id="KW-0812">Transmembrane</keyword>
<dbReference type="InterPro" id="IPR001915">
    <property type="entry name" value="Peptidase_M48"/>
</dbReference>
<dbReference type="Pfam" id="PF01435">
    <property type="entry name" value="Peptidase_M48"/>
    <property type="match status" value="1"/>
</dbReference>
<feature type="binding site" evidence="12">
    <location>
        <position position="148"/>
    </location>
    <ligand>
        <name>Zn(2+)</name>
        <dbReference type="ChEBI" id="CHEBI:29105"/>
        <note>catalytic</note>
    </ligand>
</feature>
<dbReference type="GO" id="GO:0004222">
    <property type="term" value="F:metalloendopeptidase activity"/>
    <property type="evidence" value="ECO:0007669"/>
    <property type="project" value="UniProtKB-UniRule"/>
</dbReference>
<feature type="transmembrane region" description="Helical" evidence="12">
    <location>
        <begin position="194"/>
        <end position="214"/>
    </location>
</feature>
<dbReference type="GO" id="GO:0008270">
    <property type="term" value="F:zinc ion binding"/>
    <property type="evidence" value="ECO:0007669"/>
    <property type="project" value="UniProtKB-UniRule"/>
</dbReference>
<reference evidence="14" key="1">
    <citation type="journal article" date="2022" name="Int. J. Syst. Evol. Microbiol.">
        <title>Apilactobacillus apisilvae sp. nov., Nicolia spurrieriana gen. nov. sp. nov., Bombilactobacillus folatiphilus sp. nov. and Bombilactobacillus thymidiniphilus sp. nov., four new lactic acid bacterial isolates from stingless bees Tetragonula carbonaria and Austroplebeia australis.</title>
        <authorList>
            <person name="Oliphant S.A."/>
            <person name="Watson-Haigh N.S."/>
            <person name="Sumby K.M."/>
            <person name="Gardner J."/>
            <person name="Groom S."/>
            <person name="Jiranek V."/>
        </authorList>
    </citation>
    <scope>NUCLEOTIDE SEQUENCE</scope>
    <source>
        <strain evidence="14">SGEP1_A5</strain>
    </source>
</reference>
<keyword evidence="7 12" id="KW-0378">Hydrolase</keyword>
<feature type="transmembrane region" description="Helical" evidence="12">
    <location>
        <begin position="12"/>
        <end position="33"/>
    </location>
</feature>
<dbReference type="InterPro" id="IPR022919">
    <property type="entry name" value="Pept_M48_protease_HtpX"/>
</dbReference>
<keyword evidence="10 12" id="KW-0482">Metalloprotease</keyword>
<feature type="transmembrane region" description="Helical" evidence="12">
    <location>
        <begin position="156"/>
        <end position="174"/>
    </location>
</feature>
<name>A0A976X5L6_9LACO</name>
<dbReference type="InterPro" id="IPR050083">
    <property type="entry name" value="HtpX_protease"/>
</dbReference>
<comment type="subcellular location">
    <subcellularLocation>
        <location evidence="1 12">Cell membrane</location>
        <topology evidence="1 12">Multi-pass membrane protein</topology>
    </subcellularLocation>
</comment>
<keyword evidence="3 12" id="KW-1003">Cell membrane</keyword>
<keyword evidence="9 12" id="KW-1133">Transmembrane helix</keyword>
<evidence type="ECO:0000259" key="13">
    <source>
        <dbReference type="Pfam" id="PF01435"/>
    </source>
</evidence>
<feature type="active site" evidence="12">
    <location>
        <position position="145"/>
    </location>
</feature>
<dbReference type="GO" id="GO:0005886">
    <property type="term" value="C:plasma membrane"/>
    <property type="evidence" value="ECO:0007669"/>
    <property type="project" value="UniProtKB-SubCell"/>
</dbReference>
<feature type="transmembrane region" description="Helical" evidence="12">
    <location>
        <begin position="39"/>
        <end position="58"/>
    </location>
</feature>
<evidence type="ECO:0000256" key="5">
    <source>
        <dbReference type="ARBA" id="ARBA00022692"/>
    </source>
</evidence>
<dbReference type="EMBL" id="CP093361">
    <property type="protein sequence ID" value="UQS87058.1"/>
    <property type="molecule type" value="Genomic_DNA"/>
</dbReference>
<keyword evidence="6 12" id="KW-0479">Metal-binding</keyword>
<protein>
    <recommendedName>
        <fullName evidence="12">Protease HtpX homolog</fullName>
        <ecNumber evidence="12">3.4.24.-</ecNumber>
    </recommendedName>
</protein>
<evidence type="ECO:0000256" key="7">
    <source>
        <dbReference type="ARBA" id="ARBA00022801"/>
    </source>
</evidence>
<organism evidence="14 15">
    <name type="scientific">Nicoliella spurrieriana</name>
    <dbReference type="NCBI Taxonomy" id="2925830"/>
    <lineage>
        <taxon>Bacteria</taxon>
        <taxon>Bacillati</taxon>
        <taxon>Bacillota</taxon>
        <taxon>Bacilli</taxon>
        <taxon>Lactobacillales</taxon>
        <taxon>Lactobacillaceae</taxon>
        <taxon>Nicoliella</taxon>
    </lineage>
</organism>
<dbReference type="HAMAP" id="MF_00188">
    <property type="entry name" value="Pept_M48_protease_HtpX"/>
    <property type="match status" value="1"/>
</dbReference>
<dbReference type="CDD" id="cd07340">
    <property type="entry name" value="M48B_Htpx_like"/>
    <property type="match status" value="1"/>
</dbReference>
<evidence type="ECO:0000256" key="11">
    <source>
        <dbReference type="ARBA" id="ARBA00023136"/>
    </source>
</evidence>
<evidence type="ECO:0000313" key="15">
    <source>
        <dbReference type="Proteomes" id="UP000831181"/>
    </source>
</evidence>
<feature type="domain" description="Peptidase M48" evidence="13">
    <location>
        <begin position="78"/>
        <end position="296"/>
    </location>
</feature>
<evidence type="ECO:0000313" key="14">
    <source>
        <dbReference type="EMBL" id="UQS87058.1"/>
    </source>
</evidence>
<feature type="binding site" evidence="12">
    <location>
        <position position="144"/>
    </location>
    <ligand>
        <name>Zn(2+)</name>
        <dbReference type="ChEBI" id="CHEBI:29105"/>
        <note>catalytic</note>
    </ligand>
</feature>
<evidence type="ECO:0000256" key="12">
    <source>
        <dbReference type="HAMAP-Rule" id="MF_00188"/>
    </source>
</evidence>
<dbReference type="NCBIfam" id="NF003425">
    <property type="entry name" value="PRK04897.1"/>
    <property type="match status" value="1"/>
</dbReference>
<sequence length="297" mass="32581">MLYEQIAQNKRKTVYVLTGFMMLLLLVGAAAGILFLRNAILGVVIAAVVGVIYTLIMISQSIDVVMMMNHGHEITTEQQAPQLWHVVSDMAMVARVPMPRVFIIDDDSPNAFATGNNPKRAAVAVTTGLLSILNREELEGVIAHEVSHIRNYDIRVSTIGVALSAAISIIVDFGMRSLWFGGNRRNDDEKDTGVLEIIASVIVLLLGPLAATIAQMALSRNREYLADASGVELTRNPLGLINALQKIAGGEPMHDINSNSAGLYIEDPYHGKHQFSFAKLFDTHPPIKDRIQRLEKM</sequence>
<comment type="cofactor">
    <cofactor evidence="12">
        <name>Zn(2+)</name>
        <dbReference type="ChEBI" id="CHEBI:29105"/>
    </cofactor>
    <text evidence="12">Binds 1 zinc ion per subunit.</text>
</comment>
<dbReference type="GO" id="GO:0006508">
    <property type="term" value="P:proteolysis"/>
    <property type="evidence" value="ECO:0007669"/>
    <property type="project" value="UniProtKB-KW"/>
</dbReference>
<evidence type="ECO:0000256" key="3">
    <source>
        <dbReference type="ARBA" id="ARBA00022475"/>
    </source>
</evidence>
<evidence type="ECO:0000256" key="10">
    <source>
        <dbReference type="ARBA" id="ARBA00023049"/>
    </source>
</evidence>
<dbReference type="RefSeq" id="WP_260116859.1">
    <property type="nucleotide sequence ID" value="NZ_CP093361.1"/>
</dbReference>
<feature type="binding site" evidence="12">
    <location>
        <position position="223"/>
    </location>
    <ligand>
        <name>Zn(2+)</name>
        <dbReference type="ChEBI" id="CHEBI:29105"/>
        <note>catalytic</note>
    </ligand>
</feature>
<comment type="similarity">
    <text evidence="2 12">Belongs to the peptidase M48B family.</text>
</comment>